<reference evidence="3 4" key="1">
    <citation type="submission" date="2016-12" db="EMBL/GenBank/DDBJ databases">
        <title>Thioflexothrix psekupsii D3 genome sequencing and assembly.</title>
        <authorList>
            <person name="Fomenkov A."/>
            <person name="Vincze T."/>
            <person name="Grabovich M."/>
            <person name="Anton B.P."/>
            <person name="Dubinina G."/>
            <person name="Orlova M."/>
            <person name="Belousova E."/>
            <person name="Roberts R.J."/>
        </authorList>
    </citation>
    <scope>NUCLEOTIDE SEQUENCE [LARGE SCALE GENOMIC DNA]</scope>
    <source>
        <strain evidence="3">D3</strain>
    </source>
</reference>
<evidence type="ECO:0000259" key="2">
    <source>
        <dbReference type="SMART" id="SM00458"/>
    </source>
</evidence>
<dbReference type="AlphaFoldDB" id="A0A251X8K5"/>
<dbReference type="InterPro" id="IPR000772">
    <property type="entry name" value="Ricin_B_lectin"/>
</dbReference>
<dbReference type="SUPFAM" id="SSF50370">
    <property type="entry name" value="Ricin B-like lectins"/>
    <property type="match status" value="1"/>
</dbReference>
<feature type="signal peptide" evidence="1">
    <location>
        <begin position="1"/>
        <end position="20"/>
    </location>
</feature>
<dbReference type="Proteomes" id="UP000194798">
    <property type="component" value="Unassembled WGS sequence"/>
</dbReference>
<feature type="domain" description="Ricin B lectin" evidence="2">
    <location>
        <begin position="37"/>
        <end position="166"/>
    </location>
</feature>
<name>A0A251X8K5_9GAMM</name>
<dbReference type="RefSeq" id="WP_176329767.1">
    <property type="nucleotide sequence ID" value="NZ_MSLT01000012.1"/>
</dbReference>
<dbReference type="SMART" id="SM00458">
    <property type="entry name" value="RICIN"/>
    <property type="match status" value="1"/>
</dbReference>
<dbReference type="EMBL" id="MSLT01000012">
    <property type="protein sequence ID" value="OUD14114.1"/>
    <property type="molecule type" value="Genomic_DNA"/>
</dbReference>
<keyword evidence="4" id="KW-1185">Reference proteome</keyword>
<dbReference type="Gene3D" id="2.80.10.50">
    <property type="match status" value="3"/>
</dbReference>
<dbReference type="InterPro" id="IPR035992">
    <property type="entry name" value="Ricin_B-like_lectins"/>
</dbReference>
<accession>A0A251X8K5</accession>
<keyword evidence="1" id="KW-0732">Signal</keyword>
<gene>
    <name evidence="3" type="ORF">TPSD3_07180</name>
</gene>
<evidence type="ECO:0000313" key="4">
    <source>
        <dbReference type="Proteomes" id="UP000194798"/>
    </source>
</evidence>
<evidence type="ECO:0000256" key="1">
    <source>
        <dbReference type="SAM" id="SignalP"/>
    </source>
</evidence>
<dbReference type="PROSITE" id="PS50231">
    <property type="entry name" value="RICIN_B_LECTIN"/>
    <property type="match status" value="1"/>
</dbReference>
<comment type="caution">
    <text evidence="3">The sequence shown here is derived from an EMBL/GenBank/DDBJ whole genome shotgun (WGS) entry which is preliminary data.</text>
</comment>
<proteinExistence type="predicted"/>
<feature type="chain" id="PRO_5012648540" description="Ricin B lectin domain-containing protein" evidence="1">
    <location>
        <begin position="21"/>
        <end position="166"/>
    </location>
</feature>
<sequence length="166" mass="17733">MWKMIASLSMTALLISTAHAIDIDKDSLAKIQEEAKREVDNVINLKPLKVAGNLCLDVAGDIHANGTNVHIFGCNDAPNQKWRIDAGRMVNEGGKCLDVAGDVNAAGTNVQIFDCNDAPNQKWRLEGGRLVNGGGKCLDAAGDVNAAGTNVQIFDCNDAPNQKWAF</sequence>
<evidence type="ECO:0000313" key="3">
    <source>
        <dbReference type="EMBL" id="OUD14114.1"/>
    </source>
</evidence>
<organism evidence="3 4">
    <name type="scientific">Thioflexithrix psekupsensis</name>
    <dbReference type="NCBI Taxonomy" id="1570016"/>
    <lineage>
        <taxon>Bacteria</taxon>
        <taxon>Pseudomonadati</taxon>
        <taxon>Pseudomonadota</taxon>
        <taxon>Gammaproteobacteria</taxon>
        <taxon>Thiotrichales</taxon>
        <taxon>Thioflexithrix</taxon>
    </lineage>
</organism>
<dbReference type="CDD" id="cd00161">
    <property type="entry name" value="beta-trefoil_Ricin-like"/>
    <property type="match status" value="1"/>
</dbReference>
<dbReference type="Pfam" id="PF00652">
    <property type="entry name" value="Ricin_B_lectin"/>
    <property type="match status" value="1"/>
</dbReference>
<protein>
    <recommendedName>
        <fullName evidence="2">Ricin B lectin domain-containing protein</fullName>
    </recommendedName>
</protein>